<dbReference type="Proteomes" id="UP000480570">
    <property type="component" value="Unassembled WGS sequence"/>
</dbReference>
<proteinExistence type="predicted"/>
<sequence length="379" mass="39451">MTGAGSQTVKVVYRQNASVTANYYVVGTTNKIANSATTNGGVGLTYTTNAAQIPGYTLVATPSNATGTYVAAGSTVNYEYTVDYSVVPVDSNDNKIPNVPAPSGTGTPGQPVAPTGGYPTIPGYTRTTTPNVPDKPGQVNVVYTPLTETVTVNYYIQGTTTPIASSATLSGPFGSDYQSTPANVSGYKLVATPANASGMYGLTNGAVDYYYELIVTVVPKTPDGKPVPGTTPTQQPGVPGQPISNVPQIPGYKVTVVPEVSGQPGVVEVIYTPMTTPEQTPNEQTPKQPVDTQTVTPVAAKPVPVRTVEQTTPAQQTTVKKTHVQLATEVYAPARVAAKSQAKVLPHTGQQSSFALVIAGLGMMAAGFIFLGVRKYRRS</sequence>
<gene>
    <name evidence="9" type="ORF">GB992_08950</name>
</gene>
<evidence type="ECO:0000313" key="10">
    <source>
        <dbReference type="Proteomes" id="UP000480570"/>
    </source>
</evidence>
<evidence type="ECO:0000256" key="5">
    <source>
        <dbReference type="ARBA" id="ARBA00023088"/>
    </source>
</evidence>
<evidence type="ECO:0000256" key="1">
    <source>
        <dbReference type="ARBA" id="ARBA00022512"/>
    </source>
</evidence>
<keyword evidence="5" id="KW-0572">Peptidoglycan-anchor</keyword>
<evidence type="ECO:0000256" key="3">
    <source>
        <dbReference type="ARBA" id="ARBA00022729"/>
    </source>
</evidence>
<evidence type="ECO:0000256" key="7">
    <source>
        <dbReference type="SAM" id="Phobius"/>
    </source>
</evidence>
<feature type="region of interest" description="Disordered" evidence="6">
    <location>
        <begin position="99"/>
        <end position="118"/>
    </location>
</feature>
<dbReference type="InterPro" id="IPR009459">
    <property type="entry name" value="MucBP_dom"/>
</dbReference>
<comment type="caution">
    <text evidence="9">The sequence shown here is derived from an EMBL/GenBank/DDBJ whole genome shotgun (WGS) entry which is preliminary data.</text>
</comment>
<dbReference type="PROSITE" id="PS50847">
    <property type="entry name" value="GRAM_POS_ANCHORING"/>
    <property type="match status" value="1"/>
</dbReference>
<dbReference type="Pfam" id="PF06458">
    <property type="entry name" value="MucBP"/>
    <property type="match status" value="2"/>
</dbReference>
<evidence type="ECO:0000259" key="8">
    <source>
        <dbReference type="PROSITE" id="PS50847"/>
    </source>
</evidence>
<evidence type="ECO:0000256" key="2">
    <source>
        <dbReference type="ARBA" id="ARBA00022525"/>
    </source>
</evidence>
<dbReference type="AlphaFoldDB" id="A0A7C9J2K2"/>
<accession>A0A7C9J2K2</accession>
<reference evidence="9 10" key="1">
    <citation type="journal article" date="2019" name="Appl. Environ. Microbiol.">
        <title>Genetic determinants of hydroxycinnamic acid metabolism in heterofermentative lactobacilli.</title>
        <authorList>
            <person name="Gaur G."/>
            <person name="Oh J.H."/>
            <person name="Filannino P."/>
            <person name="Gobbetti M."/>
            <person name="van Pijkeren J.P."/>
            <person name="Ganzle M.G."/>
        </authorList>
    </citation>
    <scope>NUCLEOTIDE SEQUENCE [LARGE SCALE GENOMIC DNA]</scope>
    <source>
        <strain evidence="9 10">FUA3583</strain>
    </source>
</reference>
<feature type="transmembrane region" description="Helical" evidence="7">
    <location>
        <begin position="353"/>
        <end position="373"/>
    </location>
</feature>
<evidence type="ECO:0000256" key="6">
    <source>
        <dbReference type="SAM" id="MobiDB-lite"/>
    </source>
</evidence>
<keyword evidence="7" id="KW-0472">Membrane</keyword>
<name>A0A7C9J2K2_9LACO</name>
<dbReference type="NCBIfam" id="TIGR01167">
    <property type="entry name" value="LPXTG_anchor"/>
    <property type="match status" value="1"/>
</dbReference>
<evidence type="ECO:0000256" key="4">
    <source>
        <dbReference type="ARBA" id="ARBA00022737"/>
    </source>
</evidence>
<organism evidence="9 10">
    <name type="scientific">Furfurilactobacillus rossiae</name>
    <dbReference type="NCBI Taxonomy" id="231049"/>
    <lineage>
        <taxon>Bacteria</taxon>
        <taxon>Bacillati</taxon>
        <taxon>Bacillota</taxon>
        <taxon>Bacilli</taxon>
        <taxon>Lactobacillales</taxon>
        <taxon>Lactobacillaceae</taxon>
        <taxon>Furfurilactobacillus</taxon>
    </lineage>
</organism>
<keyword evidence="7" id="KW-1133">Transmembrane helix</keyword>
<keyword evidence="4" id="KW-0677">Repeat</keyword>
<dbReference type="EMBL" id="WEZT01000018">
    <property type="protein sequence ID" value="MYV05958.1"/>
    <property type="molecule type" value="Genomic_DNA"/>
</dbReference>
<keyword evidence="1" id="KW-0134">Cell wall</keyword>
<keyword evidence="7" id="KW-0812">Transmembrane</keyword>
<protein>
    <submittedName>
        <fullName evidence="9">LPXTG cell wall anchor domain-containing protein</fullName>
    </submittedName>
</protein>
<dbReference type="Gene3D" id="3.10.20.320">
    <property type="entry name" value="Putative peptidoglycan bound protein (lpxtg motif)"/>
    <property type="match status" value="2"/>
</dbReference>
<feature type="domain" description="Gram-positive cocci surface proteins LPxTG" evidence="8">
    <location>
        <begin position="345"/>
        <end position="379"/>
    </location>
</feature>
<keyword evidence="3" id="KW-0732">Signal</keyword>
<keyword evidence="2" id="KW-0964">Secreted</keyword>
<evidence type="ECO:0000313" key="9">
    <source>
        <dbReference type="EMBL" id="MYV05958.1"/>
    </source>
</evidence>
<dbReference type="Pfam" id="PF00746">
    <property type="entry name" value="Gram_pos_anchor"/>
    <property type="match status" value="1"/>
</dbReference>
<dbReference type="InterPro" id="IPR019931">
    <property type="entry name" value="LPXTG_anchor"/>
</dbReference>